<feature type="region of interest" description="Disordered" evidence="3">
    <location>
        <begin position="1"/>
        <end position="23"/>
    </location>
</feature>
<dbReference type="CDD" id="cd12400">
    <property type="entry name" value="RRM_Nop6"/>
    <property type="match status" value="1"/>
</dbReference>
<evidence type="ECO:0000256" key="1">
    <source>
        <dbReference type="ARBA" id="ARBA00022884"/>
    </source>
</evidence>
<accession>A0AAW1UIH6</accession>
<dbReference type="EMBL" id="JARQZJ010000064">
    <property type="protein sequence ID" value="KAK9880308.1"/>
    <property type="molecule type" value="Genomic_DNA"/>
</dbReference>
<dbReference type="GO" id="GO:0003723">
    <property type="term" value="F:RNA binding"/>
    <property type="evidence" value="ECO:0007669"/>
    <property type="project" value="UniProtKB-UniRule"/>
</dbReference>
<dbReference type="InterPro" id="IPR012677">
    <property type="entry name" value="Nucleotide-bd_a/b_plait_sf"/>
</dbReference>
<dbReference type="InterPro" id="IPR000504">
    <property type="entry name" value="RRM_dom"/>
</dbReference>
<dbReference type="PROSITE" id="PS50102">
    <property type="entry name" value="RRM"/>
    <property type="match status" value="1"/>
</dbReference>
<dbReference type="Proteomes" id="UP001431783">
    <property type="component" value="Unassembled WGS sequence"/>
</dbReference>
<dbReference type="InterPro" id="IPR034228">
    <property type="entry name" value="Nop6_RRM"/>
</dbReference>
<feature type="region of interest" description="Disordered" evidence="3">
    <location>
        <begin position="180"/>
        <end position="203"/>
    </location>
</feature>
<protein>
    <recommendedName>
        <fullName evidence="4">RRM domain-containing protein</fullName>
    </recommendedName>
</protein>
<dbReference type="Pfam" id="PF00076">
    <property type="entry name" value="RRM_1"/>
    <property type="match status" value="1"/>
</dbReference>
<gene>
    <name evidence="5" type="ORF">WA026_010186</name>
</gene>
<proteinExistence type="predicted"/>
<name>A0AAW1UIH6_9CUCU</name>
<evidence type="ECO:0000256" key="3">
    <source>
        <dbReference type="SAM" id="MobiDB-lite"/>
    </source>
</evidence>
<dbReference type="AlphaFoldDB" id="A0AAW1UIH6"/>
<evidence type="ECO:0000256" key="2">
    <source>
        <dbReference type="PROSITE-ProRule" id="PRU00176"/>
    </source>
</evidence>
<comment type="caution">
    <text evidence="5">The sequence shown here is derived from an EMBL/GenBank/DDBJ whole genome shotgun (WGS) entry which is preliminary data.</text>
</comment>
<feature type="compositionally biased region" description="Acidic residues" evidence="3">
    <location>
        <begin position="1"/>
        <end position="15"/>
    </location>
</feature>
<feature type="compositionally biased region" description="Basic and acidic residues" evidence="3">
    <location>
        <begin position="160"/>
        <end position="169"/>
    </location>
</feature>
<dbReference type="InterPro" id="IPR035979">
    <property type="entry name" value="RBD_domain_sf"/>
</dbReference>
<feature type="compositionally biased region" description="Gly residues" evidence="3">
    <location>
        <begin position="184"/>
        <end position="193"/>
    </location>
</feature>
<feature type="region of interest" description="Disordered" evidence="3">
    <location>
        <begin position="154"/>
        <end position="173"/>
    </location>
</feature>
<dbReference type="PANTHER" id="PTHR23236">
    <property type="entry name" value="EUKARYOTIC TRANSLATION INITIATION FACTOR 4B/4H"/>
    <property type="match status" value="1"/>
</dbReference>
<feature type="domain" description="RRM" evidence="4">
    <location>
        <begin position="80"/>
        <end position="157"/>
    </location>
</feature>
<reference evidence="5 6" key="1">
    <citation type="submission" date="2023-03" db="EMBL/GenBank/DDBJ databases">
        <title>Genome insight into feeding habits of ladybird beetles.</title>
        <authorList>
            <person name="Li H.-S."/>
            <person name="Huang Y.-H."/>
            <person name="Pang H."/>
        </authorList>
    </citation>
    <scope>NUCLEOTIDE SEQUENCE [LARGE SCALE GENOMIC DNA]</scope>
    <source>
        <strain evidence="5">SYSU_2023b</strain>
        <tissue evidence="5">Whole body</tissue>
    </source>
</reference>
<evidence type="ECO:0000313" key="5">
    <source>
        <dbReference type="EMBL" id="KAK9880308.1"/>
    </source>
</evidence>
<organism evidence="5 6">
    <name type="scientific">Henosepilachna vigintioctopunctata</name>
    <dbReference type="NCBI Taxonomy" id="420089"/>
    <lineage>
        <taxon>Eukaryota</taxon>
        <taxon>Metazoa</taxon>
        <taxon>Ecdysozoa</taxon>
        <taxon>Arthropoda</taxon>
        <taxon>Hexapoda</taxon>
        <taxon>Insecta</taxon>
        <taxon>Pterygota</taxon>
        <taxon>Neoptera</taxon>
        <taxon>Endopterygota</taxon>
        <taxon>Coleoptera</taxon>
        <taxon>Polyphaga</taxon>
        <taxon>Cucujiformia</taxon>
        <taxon>Coccinelloidea</taxon>
        <taxon>Coccinellidae</taxon>
        <taxon>Epilachninae</taxon>
        <taxon>Epilachnini</taxon>
        <taxon>Henosepilachna</taxon>
    </lineage>
</organism>
<sequence>MDDDDDVSEEEESADDEKKAQMMKRKVEMMRKKVQGVEKQNKKVVEVKNQKVDLKNKNKNQLVKNVEVEHKKNSEKKSRYVLFVGNLGYSTTKDELAAHFEKAGNVVDVRIPTEKDTYKPRGFGYVEFADEAGHQRGLDLNGSQLSNRTIKVEYTQGGNKKSENQKSEIKSQNFKLHAMRKQGKFGGNRGPFEGGFKEKAKIE</sequence>
<evidence type="ECO:0000259" key="4">
    <source>
        <dbReference type="PROSITE" id="PS50102"/>
    </source>
</evidence>
<keyword evidence="1 2" id="KW-0694">RNA-binding</keyword>
<dbReference type="Gene3D" id="3.30.70.330">
    <property type="match status" value="1"/>
</dbReference>
<evidence type="ECO:0000313" key="6">
    <source>
        <dbReference type="Proteomes" id="UP001431783"/>
    </source>
</evidence>
<dbReference type="SMART" id="SM00360">
    <property type="entry name" value="RRM"/>
    <property type="match status" value="1"/>
</dbReference>
<dbReference type="PANTHER" id="PTHR23236:SF11">
    <property type="entry name" value="EUKARYOTIC TRANSLATION INITIATION FACTOR 4H"/>
    <property type="match status" value="1"/>
</dbReference>
<keyword evidence="6" id="KW-1185">Reference proteome</keyword>
<dbReference type="SUPFAM" id="SSF54928">
    <property type="entry name" value="RNA-binding domain, RBD"/>
    <property type="match status" value="1"/>
</dbReference>